<dbReference type="HOGENOM" id="CLU_416096_0_0_0"/>
<organism evidence="3 4">
    <name type="scientific">Chloroflexus aurantiacus (strain ATCC 29366 / DSM 635 / J-10-fl)</name>
    <dbReference type="NCBI Taxonomy" id="324602"/>
    <lineage>
        <taxon>Bacteria</taxon>
        <taxon>Bacillati</taxon>
        <taxon>Chloroflexota</taxon>
        <taxon>Chloroflexia</taxon>
        <taxon>Chloroflexales</taxon>
        <taxon>Chloroflexineae</taxon>
        <taxon>Chloroflexaceae</taxon>
        <taxon>Chloroflexus</taxon>
    </lineage>
</organism>
<accession>A9WG53</accession>
<dbReference type="GO" id="GO:0016787">
    <property type="term" value="F:hydrolase activity"/>
    <property type="evidence" value="ECO:0007669"/>
    <property type="project" value="UniProtKB-KW"/>
</dbReference>
<dbReference type="InParanoid" id="A9WG53"/>
<sequence length="654" mass="73085">MKHILSPGWVIELPSDHPTAQFAAHELRQAIQRMGGPPLPLVGQAHDHRISLRHGAAGDGFVRFADEHGLVLVGEGPTGLLYAVYHLLESWGWLWVGPGVTNERVPCPDQIALPEATFAGQPAFTRRGLVIGHDIFLAQAEAWIEWAAHARLNTIFIHTIGDQGMPLGACRLRSWQQQRNRLWPLIRERGLRLEIGGHHLTDALPRKRFRRQPELFRFNGRRRVSDGNPCPTNPTTQALVREWARSFFLAEPDAAVYHLWPVDRLSGGWCLCPQCAQLSPADQSLLLVNVMADELAAINPTARISFLAYHDTMARPQQIVPAANVEALIAPRMRSYAAGIGTSTHPINGPLAEQIAAISELFPAGVSVFEYYLDGILFKSALPPLSNTIAADLRTYRDWGVTGVHALLTGDRPWLAPGPNPHTFAALAWNPHQDPSALRHQYAAIRSPANPTLLDQVYTALEEAWQQVLDITPAEVQRQHPGRRRDPISQPPRDVLDGYDIPSPYCEQRLSILHTALDIIATGEALLTPNSATPESSALAADLAEWTHSRLLLRFLAARQEVAVLQARRAPPARQQQALAAARETHADLLDWAGRYVPPTARSGHRLFRTILKLHLDHLESQIAPPWRQAQMRWRRLRELTIIFAQLWRGWLLR</sequence>
<dbReference type="SUPFAM" id="SSF55545">
    <property type="entry name" value="beta-N-acetylhexosaminidase-like domain"/>
    <property type="match status" value="1"/>
</dbReference>
<evidence type="ECO:0008006" key="5">
    <source>
        <dbReference type="Google" id="ProtNLM"/>
    </source>
</evidence>
<keyword evidence="1" id="KW-0378">Hydrolase</keyword>
<dbReference type="InterPro" id="IPR032287">
    <property type="entry name" value="DUF4838"/>
</dbReference>
<evidence type="ECO:0000313" key="4">
    <source>
        <dbReference type="Proteomes" id="UP000002008"/>
    </source>
</evidence>
<dbReference type="EMBL" id="CP000909">
    <property type="protein sequence ID" value="ABY33974.1"/>
    <property type="molecule type" value="Genomic_DNA"/>
</dbReference>
<dbReference type="Gene3D" id="3.30.379.10">
    <property type="entry name" value="Chitobiase/beta-hexosaminidase domain 2-like"/>
    <property type="match status" value="1"/>
</dbReference>
<feature type="region of interest" description="Disordered" evidence="2">
    <location>
        <begin position="476"/>
        <end position="497"/>
    </location>
</feature>
<name>A9WG53_CHLAA</name>
<dbReference type="PATRIC" id="fig|324602.8.peg.840"/>
<dbReference type="PANTHER" id="PTHR47406">
    <property type="entry name" value="COAGULATION FACTOR 5/8 TYPE, C-TERMINAL"/>
    <property type="match status" value="1"/>
</dbReference>
<dbReference type="AlphaFoldDB" id="A9WG53"/>
<dbReference type="eggNOG" id="ENOG502ZB5A">
    <property type="taxonomic scope" value="Bacteria"/>
</dbReference>
<gene>
    <name evidence="3" type="ordered locus">Caur_0736</name>
</gene>
<evidence type="ECO:0000256" key="1">
    <source>
        <dbReference type="ARBA" id="ARBA00022801"/>
    </source>
</evidence>
<proteinExistence type="predicted"/>
<dbReference type="Proteomes" id="UP000002008">
    <property type="component" value="Chromosome"/>
</dbReference>
<dbReference type="RefSeq" id="WP_012256630.1">
    <property type="nucleotide sequence ID" value="NC_010175.1"/>
</dbReference>
<keyword evidence="4" id="KW-1185">Reference proteome</keyword>
<dbReference type="STRING" id="324602.Caur_0736"/>
<protein>
    <recommendedName>
        <fullName evidence="5">Alpha glucuronidase N-terminal domain-containing protein</fullName>
    </recommendedName>
</protein>
<reference evidence="4" key="1">
    <citation type="journal article" date="2011" name="BMC Genomics">
        <title>Complete genome sequence of the filamentous anoxygenic phototrophic bacterium Chloroflexus aurantiacus.</title>
        <authorList>
            <person name="Tang K.H."/>
            <person name="Barry K."/>
            <person name="Chertkov O."/>
            <person name="Dalin E."/>
            <person name="Han C.S."/>
            <person name="Hauser L.J."/>
            <person name="Honchak B.M."/>
            <person name="Karbach L.E."/>
            <person name="Land M.L."/>
            <person name="Lapidus A."/>
            <person name="Larimer F.W."/>
            <person name="Mikhailova N."/>
            <person name="Pitluck S."/>
            <person name="Pierson B.K."/>
            <person name="Blankenship R.E."/>
        </authorList>
    </citation>
    <scope>NUCLEOTIDE SEQUENCE [LARGE SCALE GENOMIC DNA]</scope>
    <source>
        <strain evidence="4">ATCC 29366 / DSM 635 / J-10-fl</strain>
    </source>
</reference>
<evidence type="ECO:0000256" key="2">
    <source>
        <dbReference type="SAM" id="MobiDB-lite"/>
    </source>
</evidence>
<evidence type="ECO:0000313" key="3">
    <source>
        <dbReference type="EMBL" id="ABY33974.1"/>
    </source>
</evidence>
<dbReference type="KEGG" id="cau:Caur_0736"/>
<dbReference type="InterPro" id="IPR029018">
    <property type="entry name" value="Hex-like_dom2"/>
</dbReference>
<dbReference type="EnsemblBacteria" id="ABY33974">
    <property type="protein sequence ID" value="ABY33974"/>
    <property type="gene ID" value="Caur_0736"/>
</dbReference>
<dbReference type="GO" id="GO:0005975">
    <property type="term" value="P:carbohydrate metabolic process"/>
    <property type="evidence" value="ECO:0007669"/>
    <property type="project" value="UniProtKB-ARBA"/>
</dbReference>
<dbReference type="Pfam" id="PF16126">
    <property type="entry name" value="DUF4838"/>
    <property type="match status" value="1"/>
</dbReference>
<dbReference type="PANTHER" id="PTHR47406:SF2">
    <property type="entry name" value="ALPHA GLUCURONIDASE N-TERMINAL DOMAIN-CONTAINING PROTEIN"/>
    <property type="match status" value="1"/>
</dbReference>